<dbReference type="Pfam" id="PF12796">
    <property type="entry name" value="Ank_2"/>
    <property type="match status" value="1"/>
</dbReference>
<dbReference type="Pfam" id="PF25877">
    <property type="entry name" value="WHD_SOWAH"/>
    <property type="match status" value="1"/>
</dbReference>
<feature type="region of interest" description="Disordered" evidence="5">
    <location>
        <begin position="465"/>
        <end position="495"/>
    </location>
</feature>
<dbReference type="SUPFAM" id="SSF48403">
    <property type="entry name" value="Ankyrin repeat"/>
    <property type="match status" value="1"/>
</dbReference>
<dbReference type="Proteomes" id="UP001460270">
    <property type="component" value="Unassembled WGS sequence"/>
</dbReference>
<dbReference type="EMBL" id="JBBPFD010000016">
    <property type="protein sequence ID" value="KAK7893178.1"/>
    <property type="molecule type" value="Genomic_DNA"/>
</dbReference>
<proteinExistence type="inferred from homology"/>
<accession>A0AAW0N9N8</accession>
<dbReference type="InterPro" id="IPR002110">
    <property type="entry name" value="Ankyrin_rpt"/>
</dbReference>
<dbReference type="SMART" id="SM00248">
    <property type="entry name" value="ANK"/>
    <property type="match status" value="2"/>
</dbReference>
<dbReference type="Gene3D" id="1.25.40.20">
    <property type="entry name" value="Ankyrin repeat-containing domain"/>
    <property type="match status" value="1"/>
</dbReference>
<comment type="similarity">
    <text evidence="3">Belongs to the SOWAH family.</text>
</comment>
<feature type="repeat" description="ANK" evidence="4">
    <location>
        <begin position="376"/>
        <end position="397"/>
    </location>
</feature>
<comment type="caution">
    <text evidence="7">The sequence shown here is derived from an EMBL/GenBank/DDBJ whole genome shotgun (WGS) entry which is preliminary data.</text>
</comment>
<evidence type="ECO:0000256" key="5">
    <source>
        <dbReference type="SAM" id="MobiDB-lite"/>
    </source>
</evidence>
<evidence type="ECO:0000259" key="6">
    <source>
        <dbReference type="Pfam" id="PF25877"/>
    </source>
</evidence>
<keyword evidence="1" id="KW-0677">Repeat</keyword>
<dbReference type="InterPro" id="IPR058889">
    <property type="entry name" value="WHD_SOWAHA-C"/>
</dbReference>
<evidence type="ECO:0000256" key="2">
    <source>
        <dbReference type="ARBA" id="ARBA00023043"/>
    </source>
</evidence>
<dbReference type="PANTHER" id="PTHR14491">
    <property type="entry name" value="SOSONDOWAH, ISOFORM G"/>
    <property type="match status" value="1"/>
</dbReference>
<name>A0AAW0N9N8_9GOBI</name>
<feature type="compositionally biased region" description="Low complexity" evidence="5">
    <location>
        <begin position="90"/>
        <end position="102"/>
    </location>
</feature>
<feature type="domain" description="SOWAHA-C winged helix-turn-helix" evidence="6">
    <location>
        <begin position="5"/>
        <end position="86"/>
    </location>
</feature>
<evidence type="ECO:0000256" key="1">
    <source>
        <dbReference type="ARBA" id="ARBA00022737"/>
    </source>
</evidence>
<feature type="region of interest" description="Disordered" evidence="5">
    <location>
        <begin position="511"/>
        <end position="531"/>
    </location>
</feature>
<dbReference type="PROSITE" id="PS50088">
    <property type="entry name" value="ANK_REPEAT"/>
    <property type="match status" value="1"/>
</dbReference>
<feature type="compositionally biased region" description="Basic residues" evidence="5">
    <location>
        <begin position="483"/>
        <end position="495"/>
    </location>
</feature>
<evidence type="ECO:0000313" key="7">
    <source>
        <dbReference type="EMBL" id="KAK7893178.1"/>
    </source>
</evidence>
<organism evidence="7 8">
    <name type="scientific">Mugilogobius chulae</name>
    <name type="common">yellowstripe goby</name>
    <dbReference type="NCBI Taxonomy" id="88201"/>
    <lineage>
        <taxon>Eukaryota</taxon>
        <taxon>Metazoa</taxon>
        <taxon>Chordata</taxon>
        <taxon>Craniata</taxon>
        <taxon>Vertebrata</taxon>
        <taxon>Euteleostomi</taxon>
        <taxon>Actinopterygii</taxon>
        <taxon>Neopterygii</taxon>
        <taxon>Teleostei</taxon>
        <taxon>Neoteleostei</taxon>
        <taxon>Acanthomorphata</taxon>
        <taxon>Gobiaria</taxon>
        <taxon>Gobiiformes</taxon>
        <taxon>Gobioidei</taxon>
        <taxon>Gobiidae</taxon>
        <taxon>Gobionellinae</taxon>
        <taxon>Mugilogobius</taxon>
    </lineage>
</organism>
<keyword evidence="8" id="KW-1185">Reference proteome</keyword>
<reference evidence="8" key="1">
    <citation type="submission" date="2024-04" db="EMBL/GenBank/DDBJ databases">
        <title>Salinicola lusitanus LLJ914,a marine bacterium isolated from the Okinawa Trough.</title>
        <authorList>
            <person name="Li J."/>
        </authorList>
    </citation>
    <scope>NUCLEOTIDE SEQUENCE [LARGE SCALE GENOMIC DNA]</scope>
</reference>
<dbReference type="AlphaFoldDB" id="A0AAW0N9N8"/>
<dbReference type="InterPro" id="IPR036770">
    <property type="entry name" value="Ankyrin_rpt-contain_sf"/>
</dbReference>
<feature type="region of interest" description="Disordered" evidence="5">
    <location>
        <begin position="83"/>
        <end position="110"/>
    </location>
</feature>
<sequence length="531" mass="59183">MALTCSQEDVLNFLKEKGGRVPNAELVEHFKSVFPSDPKEKAAARELFKSHVDGVAYVKSDMGVKYVCLKKKFRKESLDLEQEKAKQRSESSSGDQVGGSDVTAAGVQTDPDCSQAEVPHALDALQDGKQAQSCCNVSIVVEDFSSDTMGNRGSVKRESKRDSKRENKVDVPVITLIQPSPQPVQETVFNLPELETNTKQGEALGSTQTRQVATPKKELREKLNLQDDLKSDWEDDVLSLTGSEGTPKGSRKHFLEVMICTSPEVRRNIDFRRRSLSRSDSDTLSVASSNPDEEHHPVALEPLEHEWMLCASDAEWGSLQKLLNDDPGLVLKKDFVTGFTCLHWAAKQGKPELIALIINFAKQNKIPVSIDVRSSTGYTPLHVAAMHNHMEVVKLLVGAYNADVEIRDYSGRKACQYLTDNVSVDIRDIIGAYEIETESKPASSGNKWRFSKVLQTKAKPARRLNSTGDLDTLDIGAGENPVRRRSSFSKMKPKLQKLRWRTSQLVHSTTFHGTEDLQKRKASRPKTSFFD</sequence>
<feature type="region of interest" description="Disordered" evidence="5">
    <location>
        <begin position="146"/>
        <end position="167"/>
    </location>
</feature>
<keyword evidence="2 4" id="KW-0040">ANK repeat</keyword>
<protein>
    <recommendedName>
        <fullName evidence="6">SOWAHA-C winged helix-turn-helix domain-containing protein</fullName>
    </recommendedName>
</protein>
<evidence type="ECO:0000313" key="8">
    <source>
        <dbReference type="Proteomes" id="UP001460270"/>
    </source>
</evidence>
<gene>
    <name evidence="7" type="ORF">WMY93_022330</name>
</gene>
<feature type="compositionally biased region" description="Basic and acidic residues" evidence="5">
    <location>
        <begin position="155"/>
        <end position="167"/>
    </location>
</feature>
<dbReference type="PROSITE" id="PS50297">
    <property type="entry name" value="ANK_REP_REGION"/>
    <property type="match status" value="1"/>
</dbReference>
<dbReference type="PANTHER" id="PTHR14491:SF4">
    <property type="entry name" value="ANKYRIN REPEAT DOMAIN-CONTAINING PROTEIN SOWAHC"/>
    <property type="match status" value="1"/>
</dbReference>
<evidence type="ECO:0000256" key="3">
    <source>
        <dbReference type="ARBA" id="ARBA00038122"/>
    </source>
</evidence>
<evidence type="ECO:0000256" key="4">
    <source>
        <dbReference type="PROSITE-ProRule" id="PRU00023"/>
    </source>
</evidence>